<accession>A0A3B0X050</accession>
<organism evidence="1">
    <name type="scientific">hydrothermal vent metagenome</name>
    <dbReference type="NCBI Taxonomy" id="652676"/>
    <lineage>
        <taxon>unclassified sequences</taxon>
        <taxon>metagenomes</taxon>
        <taxon>ecological metagenomes</taxon>
    </lineage>
</organism>
<name>A0A3B0X050_9ZZZZ</name>
<dbReference type="AlphaFoldDB" id="A0A3B0X050"/>
<gene>
    <name evidence="1" type="ORF">MNBD_GAMMA05-1846</name>
</gene>
<dbReference type="EMBL" id="UOFE01000044">
    <property type="protein sequence ID" value="VAW54889.1"/>
    <property type="molecule type" value="Genomic_DNA"/>
</dbReference>
<protein>
    <submittedName>
        <fullName evidence="1">Uncharacterized protein</fullName>
    </submittedName>
</protein>
<sequence length="132" mass="14412">MGNKHLTICLMVLMSSTPAYAEYDVNDLKKLFTDKRQRAQIDAARAGDYSGSEVQQATQVNVSGYMKRSGGKSVVWVNGTNTLESSKVGGVMVNTQTINNDNKVPVKIDGRTVYVRPGESWSEASGNVKDSY</sequence>
<evidence type="ECO:0000313" key="1">
    <source>
        <dbReference type="EMBL" id="VAW54889.1"/>
    </source>
</evidence>
<proteinExistence type="predicted"/>
<reference evidence="1" key="1">
    <citation type="submission" date="2018-06" db="EMBL/GenBank/DDBJ databases">
        <authorList>
            <person name="Zhirakovskaya E."/>
        </authorList>
    </citation>
    <scope>NUCLEOTIDE SEQUENCE</scope>
</reference>